<feature type="domain" description="Phosphotyrosine protein phosphatase I" evidence="1">
    <location>
        <begin position="52"/>
        <end position="155"/>
    </location>
</feature>
<gene>
    <name evidence="2" type="ORF">GCM10023205_79360</name>
</gene>
<dbReference type="Gene3D" id="3.40.50.2300">
    <property type="match status" value="1"/>
</dbReference>
<reference evidence="3" key="1">
    <citation type="journal article" date="2019" name="Int. J. Syst. Evol. Microbiol.">
        <title>The Global Catalogue of Microorganisms (GCM) 10K type strain sequencing project: providing services to taxonomists for standard genome sequencing and annotation.</title>
        <authorList>
            <consortium name="The Broad Institute Genomics Platform"/>
            <consortium name="The Broad Institute Genome Sequencing Center for Infectious Disease"/>
            <person name="Wu L."/>
            <person name="Ma J."/>
        </authorList>
    </citation>
    <scope>NUCLEOTIDE SEQUENCE [LARGE SCALE GENOMIC DNA]</scope>
    <source>
        <strain evidence="3">JCM 17986</strain>
    </source>
</reference>
<keyword evidence="3" id="KW-1185">Reference proteome</keyword>
<dbReference type="InterPro" id="IPR023485">
    <property type="entry name" value="Ptyr_pPase"/>
</dbReference>
<organism evidence="2 3">
    <name type="scientific">Yinghuangia aomiensis</name>
    <dbReference type="NCBI Taxonomy" id="676205"/>
    <lineage>
        <taxon>Bacteria</taxon>
        <taxon>Bacillati</taxon>
        <taxon>Actinomycetota</taxon>
        <taxon>Actinomycetes</taxon>
        <taxon>Kitasatosporales</taxon>
        <taxon>Streptomycetaceae</taxon>
        <taxon>Yinghuangia</taxon>
    </lineage>
</organism>
<comment type="caution">
    <text evidence="2">The sequence shown here is derived from an EMBL/GenBank/DDBJ whole genome shotgun (WGS) entry which is preliminary data.</text>
</comment>
<dbReference type="EMBL" id="BAABHS010000053">
    <property type="protein sequence ID" value="GAA4994676.1"/>
    <property type="molecule type" value="Genomic_DNA"/>
</dbReference>
<dbReference type="SUPFAM" id="SSF52788">
    <property type="entry name" value="Phosphotyrosine protein phosphatases I"/>
    <property type="match status" value="1"/>
</dbReference>
<evidence type="ECO:0000313" key="2">
    <source>
        <dbReference type="EMBL" id="GAA4994676.1"/>
    </source>
</evidence>
<name>A0ABP9ICH3_9ACTN</name>
<dbReference type="SMART" id="SM00226">
    <property type="entry name" value="LMWPc"/>
    <property type="match status" value="1"/>
</dbReference>
<evidence type="ECO:0000259" key="1">
    <source>
        <dbReference type="SMART" id="SM00226"/>
    </source>
</evidence>
<protein>
    <recommendedName>
        <fullName evidence="1">Phosphotyrosine protein phosphatase I domain-containing protein</fullName>
    </recommendedName>
</protein>
<dbReference type="Proteomes" id="UP001500466">
    <property type="component" value="Unassembled WGS sequence"/>
</dbReference>
<sequence length="165" mass="17642">MTANRARSERGDGRGVPHPRVSVSAALREAERAVRMCSRRRAVANRRRLPGRVGRRTGAGALCGPEPGERINPLVVQAMAGVGIGLSGKTPEQLTGETIGESDVVGTTSSAQACLVLPVQRHDDWLSEDITGKDLDGVHAIRDAIRARVERLVADLVPRPGDDEQ</sequence>
<evidence type="ECO:0000313" key="3">
    <source>
        <dbReference type="Proteomes" id="UP001500466"/>
    </source>
</evidence>
<dbReference type="InterPro" id="IPR036196">
    <property type="entry name" value="Ptyr_pPase_sf"/>
</dbReference>
<proteinExistence type="predicted"/>
<accession>A0ABP9ICH3</accession>